<keyword evidence="7" id="KW-1185">Reference proteome</keyword>
<dbReference type="NCBIfam" id="NF002964">
    <property type="entry name" value="PRK03635.1"/>
    <property type="match status" value="1"/>
</dbReference>
<dbReference type="PROSITE" id="PS50931">
    <property type="entry name" value="HTH_LYSR"/>
    <property type="match status" value="1"/>
</dbReference>
<dbReference type="NCBIfam" id="NF009888">
    <property type="entry name" value="PRK13348.1"/>
    <property type="match status" value="1"/>
</dbReference>
<dbReference type="Proteomes" id="UP001191082">
    <property type="component" value="Unassembled WGS sequence"/>
</dbReference>
<sequence length="302" mass="32505">MSFDPDHLAALSAILRHGSFEAAAAELLVTPSAVSQRIRTLEERVGASLIRRGQPCTATPTGARLAKHAEDITLLEAQLARDLSLDSRPYPAQVRLAVNADSLATWFVTALANLPDLLVDLVIDDQDHSADWLRDGTVSAAVTATGRPVQGCDAIPLGTLRYAATASPAYLARWFPGGLSPENLSRAPCLVFSAKDRLQHRWMETNVPASRRMSPPCHVLPSTHAFVDAALAGVGWGMNPWTLVSDHIRAGRLAELRPGALLDVPLSWQVSRIMAPALTPLTQAVRQAATAGLHQPLKPRKE</sequence>
<protein>
    <submittedName>
        <fullName evidence="6">LysR family transcriptional regulator ArgP</fullName>
    </submittedName>
</protein>
<dbReference type="InterPro" id="IPR000847">
    <property type="entry name" value="LysR_HTH_N"/>
</dbReference>
<dbReference type="InterPro" id="IPR036388">
    <property type="entry name" value="WH-like_DNA-bd_sf"/>
</dbReference>
<accession>A0ABY2XDX5</accession>
<dbReference type="RefSeq" id="WP_138862248.1">
    <property type="nucleotide sequence ID" value="NZ_VCPC01000001.1"/>
</dbReference>
<keyword evidence="4" id="KW-0804">Transcription</keyword>
<keyword evidence="3" id="KW-0238">DNA-binding</keyword>
<dbReference type="EMBL" id="VCPC01000001">
    <property type="protein sequence ID" value="TMV14896.1"/>
    <property type="molecule type" value="Genomic_DNA"/>
</dbReference>
<keyword evidence="2" id="KW-0805">Transcription regulation</keyword>
<name>A0ABY2XDX5_9RHOB</name>
<dbReference type="PANTHER" id="PTHR30579">
    <property type="entry name" value="TRANSCRIPTIONAL REGULATOR"/>
    <property type="match status" value="1"/>
</dbReference>
<dbReference type="InterPro" id="IPR036390">
    <property type="entry name" value="WH_DNA-bd_sf"/>
</dbReference>
<evidence type="ECO:0000256" key="3">
    <source>
        <dbReference type="ARBA" id="ARBA00023125"/>
    </source>
</evidence>
<evidence type="ECO:0000256" key="2">
    <source>
        <dbReference type="ARBA" id="ARBA00023015"/>
    </source>
</evidence>
<dbReference type="SUPFAM" id="SSF46785">
    <property type="entry name" value="Winged helix' DNA-binding domain"/>
    <property type="match status" value="1"/>
</dbReference>
<proteinExistence type="inferred from homology"/>
<dbReference type="Pfam" id="PF00126">
    <property type="entry name" value="HTH_1"/>
    <property type="match status" value="1"/>
</dbReference>
<evidence type="ECO:0000313" key="7">
    <source>
        <dbReference type="Proteomes" id="UP001191082"/>
    </source>
</evidence>
<dbReference type="Gene3D" id="3.40.190.290">
    <property type="match status" value="1"/>
</dbReference>
<gene>
    <name evidence="6" type="ORF">FGK64_02640</name>
</gene>
<dbReference type="PANTHER" id="PTHR30579:SF2">
    <property type="entry name" value="HTH-TYPE TRANSCRIPTIONAL REGULATOR ARGP"/>
    <property type="match status" value="1"/>
</dbReference>
<comment type="similarity">
    <text evidence="1">Belongs to the LysR transcriptional regulatory family.</text>
</comment>
<dbReference type="NCBIfam" id="TIGR03298">
    <property type="entry name" value="argP"/>
    <property type="match status" value="1"/>
</dbReference>
<dbReference type="InterPro" id="IPR005119">
    <property type="entry name" value="LysR_subst-bd"/>
</dbReference>
<dbReference type="SUPFAM" id="SSF53850">
    <property type="entry name" value="Periplasmic binding protein-like II"/>
    <property type="match status" value="1"/>
</dbReference>
<dbReference type="Pfam" id="PF03466">
    <property type="entry name" value="LysR_substrate"/>
    <property type="match status" value="1"/>
</dbReference>
<feature type="domain" description="HTH lysR-type" evidence="5">
    <location>
        <begin position="3"/>
        <end position="59"/>
    </location>
</feature>
<comment type="caution">
    <text evidence="6">The sequence shown here is derived from an EMBL/GenBank/DDBJ whole genome shotgun (WGS) entry which is preliminary data.</text>
</comment>
<dbReference type="InterPro" id="IPR017685">
    <property type="entry name" value="ArgP"/>
</dbReference>
<evidence type="ECO:0000256" key="4">
    <source>
        <dbReference type="ARBA" id="ARBA00023163"/>
    </source>
</evidence>
<dbReference type="InterPro" id="IPR050176">
    <property type="entry name" value="LTTR"/>
</dbReference>
<reference evidence="6 7" key="1">
    <citation type="submission" date="2019-05" db="EMBL/GenBank/DDBJ databases">
        <title>Marivita sp. nov. isolated from sea sediment.</title>
        <authorList>
            <person name="Kim W."/>
        </authorList>
    </citation>
    <scope>NUCLEOTIDE SEQUENCE [LARGE SCALE GENOMIC DNA]</scope>
    <source>
        <strain evidence="6 7">CAU 1492</strain>
    </source>
</reference>
<evidence type="ECO:0000313" key="6">
    <source>
        <dbReference type="EMBL" id="TMV14896.1"/>
    </source>
</evidence>
<organism evidence="6 7">
    <name type="scientific">Arenibacterium halophilum</name>
    <dbReference type="NCBI Taxonomy" id="2583821"/>
    <lineage>
        <taxon>Bacteria</taxon>
        <taxon>Pseudomonadati</taxon>
        <taxon>Pseudomonadota</taxon>
        <taxon>Alphaproteobacteria</taxon>
        <taxon>Rhodobacterales</taxon>
        <taxon>Paracoccaceae</taxon>
        <taxon>Arenibacterium</taxon>
    </lineage>
</organism>
<evidence type="ECO:0000256" key="1">
    <source>
        <dbReference type="ARBA" id="ARBA00009437"/>
    </source>
</evidence>
<evidence type="ECO:0000259" key="5">
    <source>
        <dbReference type="PROSITE" id="PS50931"/>
    </source>
</evidence>
<dbReference type="Gene3D" id="1.10.10.10">
    <property type="entry name" value="Winged helix-like DNA-binding domain superfamily/Winged helix DNA-binding domain"/>
    <property type="match status" value="1"/>
</dbReference>